<evidence type="ECO:0000313" key="3">
    <source>
        <dbReference type="Proteomes" id="UP000582090"/>
    </source>
</evidence>
<keyword evidence="1" id="KW-0812">Transmembrane</keyword>
<proteinExistence type="predicted"/>
<dbReference type="Proteomes" id="UP000582090">
    <property type="component" value="Unassembled WGS sequence"/>
</dbReference>
<keyword evidence="3" id="KW-1185">Reference proteome</keyword>
<accession>A0A7W6CRU6</accession>
<evidence type="ECO:0000256" key="1">
    <source>
        <dbReference type="SAM" id="Phobius"/>
    </source>
</evidence>
<sequence>MISVGQLSTRMKVRGLRHETSRAQGDGGKLVVFAWPSAASVSVLCRVAILAILVLGFITGRVVIS</sequence>
<organism evidence="2 3">
    <name type="scientific">Rhizobium metallidurans</name>
    <dbReference type="NCBI Taxonomy" id="1265931"/>
    <lineage>
        <taxon>Bacteria</taxon>
        <taxon>Pseudomonadati</taxon>
        <taxon>Pseudomonadota</taxon>
        <taxon>Alphaproteobacteria</taxon>
        <taxon>Hyphomicrobiales</taxon>
        <taxon>Rhizobiaceae</taxon>
        <taxon>Rhizobium/Agrobacterium group</taxon>
        <taxon>Rhizobium</taxon>
    </lineage>
</organism>
<comment type="caution">
    <text evidence="2">The sequence shown here is derived from an EMBL/GenBank/DDBJ whole genome shotgun (WGS) entry which is preliminary data.</text>
</comment>
<evidence type="ECO:0000313" key="2">
    <source>
        <dbReference type="EMBL" id="MBB3963274.1"/>
    </source>
</evidence>
<feature type="transmembrane region" description="Helical" evidence="1">
    <location>
        <begin position="39"/>
        <end position="64"/>
    </location>
</feature>
<reference evidence="2 3" key="1">
    <citation type="submission" date="2020-08" db="EMBL/GenBank/DDBJ databases">
        <title>Genomic Encyclopedia of Type Strains, Phase IV (KMG-IV): sequencing the most valuable type-strain genomes for metagenomic binning, comparative biology and taxonomic classification.</title>
        <authorList>
            <person name="Goeker M."/>
        </authorList>
    </citation>
    <scope>NUCLEOTIDE SEQUENCE [LARGE SCALE GENOMIC DNA]</scope>
    <source>
        <strain evidence="2 3">DSM 26575</strain>
    </source>
</reference>
<keyword evidence="1" id="KW-1133">Transmembrane helix</keyword>
<name>A0A7W6CRU6_9HYPH</name>
<dbReference type="AlphaFoldDB" id="A0A7W6CRU6"/>
<gene>
    <name evidence="2" type="ORF">GGQ67_000899</name>
</gene>
<protein>
    <submittedName>
        <fullName evidence="2">Uncharacterized protein</fullName>
    </submittedName>
</protein>
<keyword evidence="1" id="KW-0472">Membrane</keyword>
<dbReference type="RefSeq" id="WP_183899000.1">
    <property type="nucleotide sequence ID" value="NZ_JACIDW010000002.1"/>
</dbReference>
<dbReference type="EMBL" id="JACIDW010000002">
    <property type="protein sequence ID" value="MBB3963274.1"/>
    <property type="molecule type" value="Genomic_DNA"/>
</dbReference>